<comment type="caution">
    <text evidence="1">The sequence shown here is derived from an EMBL/GenBank/DDBJ whole genome shotgun (WGS) entry which is preliminary data.</text>
</comment>
<dbReference type="EMBL" id="WNWQ01000993">
    <property type="protein sequence ID" value="KAE9962658.1"/>
    <property type="molecule type" value="Genomic_DNA"/>
</dbReference>
<reference evidence="1 2" key="1">
    <citation type="submission" date="2019-11" db="EMBL/GenBank/DDBJ databases">
        <title>Venturia inaequalis Genome Resource.</title>
        <authorList>
            <person name="Lichtner F.J."/>
        </authorList>
    </citation>
    <scope>NUCLEOTIDE SEQUENCE [LARGE SCALE GENOMIC DNA]</scope>
    <source>
        <strain evidence="1">Bline_iso_100314</strain>
    </source>
</reference>
<proteinExistence type="predicted"/>
<evidence type="ECO:0000313" key="2">
    <source>
        <dbReference type="Proteomes" id="UP000433883"/>
    </source>
</evidence>
<dbReference type="Proteomes" id="UP000433883">
    <property type="component" value="Unassembled WGS sequence"/>
</dbReference>
<name>A0A8H3U483_VENIN</name>
<accession>A0A8H3U483</accession>
<feature type="non-terminal residue" evidence="1">
    <location>
        <position position="1"/>
    </location>
</feature>
<organism evidence="1 2">
    <name type="scientific">Venturia inaequalis</name>
    <name type="common">Apple scab fungus</name>
    <dbReference type="NCBI Taxonomy" id="5025"/>
    <lineage>
        <taxon>Eukaryota</taxon>
        <taxon>Fungi</taxon>
        <taxon>Dikarya</taxon>
        <taxon>Ascomycota</taxon>
        <taxon>Pezizomycotina</taxon>
        <taxon>Dothideomycetes</taxon>
        <taxon>Pleosporomycetidae</taxon>
        <taxon>Venturiales</taxon>
        <taxon>Venturiaceae</taxon>
        <taxon>Venturia</taxon>
    </lineage>
</organism>
<dbReference type="AlphaFoldDB" id="A0A8H3U483"/>
<evidence type="ECO:0000313" key="1">
    <source>
        <dbReference type="EMBL" id="KAE9962658.1"/>
    </source>
</evidence>
<gene>
    <name evidence="1" type="ORF">BLS_010167</name>
</gene>
<protein>
    <submittedName>
        <fullName evidence="1">Uncharacterized protein</fullName>
    </submittedName>
</protein>
<sequence>MTSRKRVRTKDGLALAAETKQKIKDTQLQMLRKVIENSFSLSDVVGKYRRCNLKGLSRATLTRKIRNKTFDEYFSESDRRRLQEVLLAPAPPPSTVNGQKPFRPKDAGQIERLLDVVPMLDSAIRQLEEYCKKYCPGPTDEAVSAIKLDPGRLAKLEGILDNLADHIRIATLLVKRAHISSLQDVRQTHPEFVPLLDRLERLFVRLITVDFVNPGPQVPVHDYTWICLILAISRFYIRMPDDSLFRLHINKASEHGKREFGMDYAPDHTVGFRGVPGNPPEVKRDTRPNWIRRFKLLAKSIFTHTIARNSRSETFVRGSCWITLVTGLDVQYKGESCSFSPTRIITLLREPENPDTRNSYDNIDGTDHVCHDCHNGFRVKNGIREGCVNGFQHLHFGKMLDNEEQKK</sequence>